<organism evidence="2">
    <name type="scientific">Tetraselmis chuii</name>
    <dbReference type="NCBI Taxonomy" id="63592"/>
    <lineage>
        <taxon>Eukaryota</taxon>
        <taxon>Viridiplantae</taxon>
        <taxon>Chlorophyta</taxon>
        <taxon>core chlorophytes</taxon>
        <taxon>Chlorodendrophyceae</taxon>
        <taxon>Chlorodendrales</taxon>
        <taxon>Chlorodendraceae</taxon>
        <taxon>Tetraselmis</taxon>
    </lineage>
</organism>
<protein>
    <recommendedName>
        <fullName evidence="1">Methyltransferase type 11 domain-containing protein</fullName>
    </recommendedName>
</protein>
<dbReference type="AlphaFoldDB" id="A0A7S1SGF0"/>
<dbReference type="Gene3D" id="3.40.50.150">
    <property type="entry name" value="Vaccinia Virus protein VP39"/>
    <property type="match status" value="1"/>
</dbReference>
<dbReference type="SUPFAM" id="SSF53335">
    <property type="entry name" value="S-adenosyl-L-methionine-dependent methyltransferases"/>
    <property type="match status" value="1"/>
</dbReference>
<dbReference type="EMBL" id="HBGG01000591">
    <property type="protein sequence ID" value="CAD9198105.1"/>
    <property type="molecule type" value="Transcribed_RNA"/>
</dbReference>
<dbReference type="InterPro" id="IPR013216">
    <property type="entry name" value="Methyltransf_11"/>
</dbReference>
<evidence type="ECO:0000259" key="1">
    <source>
        <dbReference type="Pfam" id="PF08241"/>
    </source>
</evidence>
<dbReference type="InterPro" id="IPR029063">
    <property type="entry name" value="SAM-dependent_MTases_sf"/>
</dbReference>
<reference evidence="2" key="1">
    <citation type="submission" date="2021-01" db="EMBL/GenBank/DDBJ databases">
        <authorList>
            <person name="Corre E."/>
            <person name="Pelletier E."/>
            <person name="Niang G."/>
            <person name="Scheremetjew M."/>
            <person name="Finn R."/>
            <person name="Kale V."/>
            <person name="Holt S."/>
            <person name="Cochrane G."/>
            <person name="Meng A."/>
            <person name="Brown T."/>
            <person name="Cohen L."/>
        </authorList>
    </citation>
    <scope>NUCLEOTIDE SEQUENCE</scope>
    <source>
        <strain evidence="2">PLY429</strain>
    </source>
</reference>
<dbReference type="PANTHER" id="PTHR43036">
    <property type="entry name" value="OSJNBB0011N17.9 PROTEIN"/>
    <property type="match status" value="1"/>
</dbReference>
<gene>
    <name evidence="2" type="ORF">TCHU04912_LOCUS338</name>
</gene>
<proteinExistence type="predicted"/>
<dbReference type="PANTHER" id="PTHR43036:SF2">
    <property type="entry name" value="OS04G0481300 PROTEIN"/>
    <property type="match status" value="1"/>
</dbReference>
<name>A0A7S1SGF0_9CHLO</name>
<dbReference type="GO" id="GO:0008757">
    <property type="term" value="F:S-adenosylmethionine-dependent methyltransferase activity"/>
    <property type="evidence" value="ECO:0007669"/>
    <property type="project" value="InterPro"/>
</dbReference>
<evidence type="ECO:0000313" key="2">
    <source>
        <dbReference type="EMBL" id="CAD9198105.1"/>
    </source>
</evidence>
<sequence length="421" mass="46896">MHCFRCALPFEHRRLGTVRCSTVTRLSAKEWQTVCNPQGVFQPKVSCATARTNRSCLLYHRRRSVVISSHPGVEGLPERNREDVRQAVEKFHYPGNLSLGPDYLLSPEELRRLNEEPDSEFFRTPCFAYHVDSAFRERLTDVYRKEITSGSKVLDLCSSFDSHLPPPTSLYVAEVIGHGLSDAELCANPRLSRCFNLDLNSTTDSARFPLENAEVDVVTCCCGIQYLTRPLDVLRECLRVLAPSGTIIVSFSSHAYEAKAVAGWLERSMSQRQQLVERYLQLAGFIDVRTYSRMSDETGGRSDTPATLSDPFFAVTAKRPGIAASRALAEVEKLGGQHLTNNAMEAIPLPLSEQASVEPRYFAAALARWISAYNAMRQEALQMGIPESAVPFLPEYPTMNDVQSTNKLLSAMIASFMSAGL</sequence>
<feature type="domain" description="Methyltransferase type 11" evidence="1">
    <location>
        <begin position="202"/>
        <end position="249"/>
    </location>
</feature>
<accession>A0A7S1SGF0</accession>
<dbReference type="Pfam" id="PF08241">
    <property type="entry name" value="Methyltransf_11"/>
    <property type="match status" value="1"/>
</dbReference>